<dbReference type="AlphaFoldDB" id="A0A482XI61"/>
<feature type="compositionally biased region" description="Basic and acidic residues" evidence="1">
    <location>
        <begin position="1076"/>
        <end position="1100"/>
    </location>
</feature>
<feature type="region of interest" description="Disordered" evidence="1">
    <location>
        <begin position="47"/>
        <end position="135"/>
    </location>
</feature>
<dbReference type="Proteomes" id="UP000291343">
    <property type="component" value="Unassembled WGS sequence"/>
</dbReference>
<name>A0A482XI61_LAOST</name>
<feature type="region of interest" description="Disordered" evidence="1">
    <location>
        <begin position="1062"/>
        <end position="1184"/>
    </location>
</feature>
<dbReference type="InterPro" id="IPR011989">
    <property type="entry name" value="ARM-like"/>
</dbReference>
<comment type="caution">
    <text evidence="2">The sequence shown here is derived from an EMBL/GenBank/DDBJ whole genome shotgun (WGS) entry which is preliminary data.</text>
</comment>
<feature type="region of interest" description="Disordered" evidence="1">
    <location>
        <begin position="960"/>
        <end position="995"/>
    </location>
</feature>
<feature type="compositionally biased region" description="Basic and acidic residues" evidence="1">
    <location>
        <begin position="114"/>
        <end position="123"/>
    </location>
</feature>
<organism evidence="2 3">
    <name type="scientific">Laodelphax striatellus</name>
    <name type="common">Small brown planthopper</name>
    <name type="synonym">Delphax striatella</name>
    <dbReference type="NCBI Taxonomy" id="195883"/>
    <lineage>
        <taxon>Eukaryota</taxon>
        <taxon>Metazoa</taxon>
        <taxon>Ecdysozoa</taxon>
        <taxon>Arthropoda</taxon>
        <taxon>Hexapoda</taxon>
        <taxon>Insecta</taxon>
        <taxon>Pterygota</taxon>
        <taxon>Neoptera</taxon>
        <taxon>Paraneoptera</taxon>
        <taxon>Hemiptera</taxon>
        <taxon>Auchenorrhyncha</taxon>
        <taxon>Fulgoroidea</taxon>
        <taxon>Delphacidae</taxon>
        <taxon>Criomorphinae</taxon>
        <taxon>Laodelphax</taxon>
    </lineage>
</organism>
<feature type="region of interest" description="Disordered" evidence="1">
    <location>
        <begin position="779"/>
        <end position="801"/>
    </location>
</feature>
<dbReference type="SUPFAM" id="SSF48371">
    <property type="entry name" value="ARM repeat"/>
    <property type="match status" value="1"/>
</dbReference>
<reference evidence="2 3" key="1">
    <citation type="journal article" date="2017" name="Gigascience">
        <title>Genome sequence of the small brown planthopper, Laodelphax striatellus.</title>
        <authorList>
            <person name="Zhu J."/>
            <person name="Jiang F."/>
            <person name="Wang X."/>
            <person name="Yang P."/>
            <person name="Bao Y."/>
            <person name="Zhao W."/>
            <person name="Wang W."/>
            <person name="Lu H."/>
            <person name="Wang Q."/>
            <person name="Cui N."/>
            <person name="Li J."/>
            <person name="Chen X."/>
            <person name="Luo L."/>
            <person name="Yu J."/>
            <person name="Kang L."/>
            <person name="Cui F."/>
        </authorList>
    </citation>
    <scope>NUCLEOTIDE SEQUENCE [LARGE SCALE GENOMIC DNA]</scope>
    <source>
        <strain evidence="2">Lst14</strain>
    </source>
</reference>
<dbReference type="InParanoid" id="A0A482XI61"/>
<dbReference type="InterPro" id="IPR016024">
    <property type="entry name" value="ARM-type_fold"/>
</dbReference>
<dbReference type="SMR" id="A0A482XI61"/>
<feature type="compositionally biased region" description="Gly residues" evidence="1">
    <location>
        <begin position="1109"/>
        <end position="1134"/>
    </location>
</feature>
<dbReference type="EMBL" id="QKKF02009716">
    <property type="protein sequence ID" value="RZF45199.1"/>
    <property type="molecule type" value="Genomic_DNA"/>
</dbReference>
<keyword evidence="3" id="KW-1185">Reference proteome</keyword>
<evidence type="ECO:0000256" key="1">
    <source>
        <dbReference type="SAM" id="MobiDB-lite"/>
    </source>
</evidence>
<feature type="compositionally biased region" description="Polar residues" evidence="1">
    <location>
        <begin position="64"/>
        <end position="92"/>
    </location>
</feature>
<feature type="region of interest" description="Disordered" evidence="1">
    <location>
        <begin position="288"/>
        <end position="314"/>
    </location>
</feature>
<feature type="region of interest" description="Disordered" evidence="1">
    <location>
        <begin position="672"/>
        <end position="701"/>
    </location>
</feature>
<protein>
    <submittedName>
        <fullName evidence="2">Uncharacterized protein</fullName>
    </submittedName>
</protein>
<evidence type="ECO:0000313" key="2">
    <source>
        <dbReference type="EMBL" id="RZF45199.1"/>
    </source>
</evidence>
<feature type="compositionally biased region" description="Low complexity" evidence="1">
    <location>
        <begin position="977"/>
        <end position="986"/>
    </location>
</feature>
<gene>
    <name evidence="2" type="ORF">LSTR_LSTR009970</name>
</gene>
<evidence type="ECO:0000313" key="3">
    <source>
        <dbReference type="Proteomes" id="UP000291343"/>
    </source>
</evidence>
<proteinExistence type="predicted"/>
<dbReference type="STRING" id="195883.A0A482XI61"/>
<feature type="compositionally biased region" description="Polar residues" evidence="1">
    <location>
        <begin position="124"/>
        <end position="135"/>
    </location>
</feature>
<feature type="compositionally biased region" description="Gly residues" evidence="1">
    <location>
        <begin position="1160"/>
        <end position="1184"/>
    </location>
</feature>
<feature type="compositionally biased region" description="Basic and acidic residues" evidence="1">
    <location>
        <begin position="94"/>
        <end position="104"/>
    </location>
</feature>
<dbReference type="OrthoDB" id="269822at2759"/>
<sequence>MVADCWMGLTDSPPAVAVGPTTNSITSRASNATNPSRILRKLRTTTRTESIEEAASCASGEQPALSSTGSVRSRTSNNRSPDTTQSKENNGDFQRVRKDAENRRSQARIKRKVFREIPRDRHASTTSDKQPSTGMEASRSFHVLLQMSSNYECLGYLLRGLLQHIHSILRLLQQRNDITLHRSMAALLHNILKTALEAYGSRAATDSDCRRELVAVCCTLLKVCLSLIHGVHDHQFTALVTINKVIDVCVVHKLGHSKYRAIDALRHPCNDKSQPTNELGEQQSLQTQVSVEGGQEAASGGGGGSGATPSRPRNQKLSAKRLGSVWRHAAGEQIEQVRKTITPDSSVEESIMDVLSSAHAVSILNILHNSLTLYKRVIGSKQLCSPSQRFRQCSYHCLQLMATRVLLFMVETPSVQTQLVQEPQLRILTAALDSTNDPQLLVLALQIVATVALDPANHRALLDHGMPDVLSQLLLPSDEWYYTNHTTKYARYVKHHVARILVYLGFQHRVNLRFSVYDLLLDDAPPPTPLTESVEDSYITMTSAPQPIISCKDSKAILGITVENAIICILKSIEGTLTQGVSTSENSTLQWVLSGYAYSHISRENQLQTTTATADRRLTDAASTGFVQSFLSCFPAVLSPVVVLRLLLHRLLTTAAHLQRWKSCASRSSFASATAGHDAPRSPRSRASSTDTEPGSTLRKRRKVNLTVDCSGWGGSEAGSVDETATAATVATAATRQPRGSMRPAARDSISSASGLGLEPAMQAIFAFSHILRPAQSRDSLHSVASSDGRHSPGNSPPGLLPLHAFNLLHHKPRGSFRFSSLRHSNKQRSKSHANITKVLQHNGGAKETPEQEILAFQKQLQNLPDFDSPEHPSGHSSDPAAAAAEFLANRVHLRPRSRSMPRVTYESSRFLTLPEAPCGGGGSLRLPRGRSAGTLGFPAADLLPCGPVAAAASPVGTPVEERRVSSGALPPCAPNSRRSSLSPSDRTTRRRDSPACLQMEIPPWHRCILNFIEEWLRVSRVELDRNAALCREIRDFLGKVAPCGAPYQQWAAEMRQEFPALNKDPDLEGGDDLESTDREYCQSEKWEEKEEVKGKSEENKDNDEEGGGESGECRGGGAGGSRGGGGGAGAGGEEGIEEEEEGGGGGGEGEGGKRVVVVVGGGGGGGVGGGGEEEGGGVGGGGK</sequence>
<accession>A0A482XI61</accession>
<dbReference type="Gene3D" id="1.25.10.10">
    <property type="entry name" value="Leucine-rich Repeat Variant"/>
    <property type="match status" value="1"/>
</dbReference>